<keyword evidence="7" id="KW-0539">Nucleus</keyword>
<keyword evidence="6" id="KW-0508">mRNA splicing</keyword>
<dbReference type="PANTHER" id="PTHR31077">
    <property type="entry name" value="U4/U6.U5 SMALL NUCLEAR RIBONUCLEOPROTEIN 27 KDA PROTEIN"/>
    <property type="match status" value="1"/>
</dbReference>
<dbReference type="EMBL" id="CP115613">
    <property type="protein sequence ID" value="WBW75414.1"/>
    <property type="molecule type" value="Genomic_DNA"/>
</dbReference>
<feature type="compositionally biased region" description="Polar residues" evidence="8">
    <location>
        <begin position="196"/>
        <end position="209"/>
    </location>
</feature>
<feature type="domain" description="U4/U6.U5 small nuclear ribonucleoprotein 27kDa protein" evidence="9">
    <location>
        <begin position="219"/>
        <end position="267"/>
    </location>
</feature>
<comment type="similarity">
    <text evidence="3">Belongs to the SNUT3 family.</text>
</comment>
<evidence type="ECO:0000256" key="1">
    <source>
        <dbReference type="ARBA" id="ARBA00003632"/>
    </source>
</evidence>
<dbReference type="GO" id="GO:0071011">
    <property type="term" value="C:precatalytic spliceosome"/>
    <property type="evidence" value="ECO:0007669"/>
    <property type="project" value="TreeGrafter"/>
</dbReference>
<evidence type="ECO:0000256" key="5">
    <source>
        <dbReference type="ARBA" id="ARBA00022664"/>
    </source>
</evidence>
<feature type="compositionally biased region" description="Basic and acidic residues" evidence="8">
    <location>
        <begin position="174"/>
        <end position="186"/>
    </location>
</feature>
<feature type="compositionally biased region" description="Basic and acidic residues" evidence="8">
    <location>
        <begin position="71"/>
        <end position="157"/>
    </location>
</feature>
<feature type="compositionally biased region" description="Basic and acidic residues" evidence="8">
    <location>
        <begin position="1"/>
        <end position="63"/>
    </location>
</feature>
<comment type="subunit">
    <text evidence="4">Part of a tri-snRNP complex.</text>
</comment>
<dbReference type="PANTHER" id="PTHR31077:SF1">
    <property type="entry name" value="U4_U6.U5 SMALL NUCLEAR RIBONUCLEOPROTEIN 27 KDA PROTEIN"/>
    <property type="match status" value="1"/>
</dbReference>
<reference evidence="10 11" key="1">
    <citation type="journal article" date="2023" name="G3 (Bethesda)">
        <title>A high-quality reference genome for the fission yeast Schizosaccharomyces osmophilus.</title>
        <authorList>
            <person name="Jia G.S."/>
            <person name="Zhang W.C."/>
            <person name="Liang Y."/>
            <person name="Liu X.H."/>
            <person name="Rhind N."/>
            <person name="Pidoux A."/>
            <person name="Brysch-Herzberg M."/>
            <person name="Du L.L."/>
        </authorList>
    </citation>
    <scope>NUCLEOTIDE SEQUENCE [LARGE SCALE GENOMIC DNA]</scope>
    <source>
        <strain evidence="10 11">CBS 15793</strain>
    </source>
</reference>
<feature type="region of interest" description="Disordered" evidence="8">
    <location>
        <begin position="1"/>
        <end position="245"/>
    </location>
</feature>
<comment type="subcellular location">
    <subcellularLocation>
        <location evidence="2">Nucleus</location>
    </subcellularLocation>
</comment>
<dbReference type="GO" id="GO:0008380">
    <property type="term" value="P:RNA splicing"/>
    <property type="evidence" value="ECO:0007669"/>
    <property type="project" value="UniProtKB-KW"/>
</dbReference>
<dbReference type="RefSeq" id="XP_056039657.1">
    <property type="nucleotide sequence ID" value="XM_056183553.1"/>
</dbReference>
<dbReference type="GeneID" id="80878242"/>
<comment type="function">
    <text evidence="1">May play a role in mRNA splicing.</text>
</comment>
<dbReference type="InterPro" id="IPR013957">
    <property type="entry name" value="SNRNP27"/>
</dbReference>
<evidence type="ECO:0000256" key="6">
    <source>
        <dbReference type="ARBA" id="ARBA00023187"/>
    </source>
</evidence>
<dbReference type="KEGG" id="som:SOMG_04775"/>
<evidence type="ECO:0000256" key="7">
    <source>
        <dbReference type="ARBA" id="ARBA00023242"/>
    </source>
</evidence>
<protein>
    <submittedName>
        <fullName evidence="10">U4/U6 X U5 tri-snRNP complex subunit</fullName>
    </submittedName>
</protein>
<dbReference type="GO" id="GO:0006397">
    <property type="term" value="P:mRNA processing"/>
    <property type="evidence" value="ECO:0007669"/>
    <property type="project" value="UniProtKB-KW"/>
</dbReference>
<evidence type="ECO:0000256" key="8">
    <source>
        <dbReference type="SAM" id="MobiDB-lite"/>
    </source>
</evidence>
<accession>A0AAE9WH82</accession>
<name>A0AAE9WH82_9SCHI</name>
<evidence type="ECO:0000313" key="11">
    <source>
        <dbReference type="Proteomes" id="UP001212411"/>
    </source>
</evidence>
<evidence type="ECO:0000313" key="10">
    <source>
        <dbReference type="EMBL" id="WBW75414.1"/>
    </source>
</evidence>
<gene>
    <name evidence="10" type="ORF">SOMG_04775</name>
</gene>
<evidence type="ECO:0000256" key="3">
    <source>
        <dbReference type="ARBA" id="ARBA00008218"/>
    </source>
</evidence>
<dbReference type="Pfam" id="PF08648">
    <property type="entry name" value="SNRNP27"/>
    <property type="match status" value="1"/>
</dbReference>
<keyword evidence="5" id="KW-0507">mRNA processing</keyword>
<evidence type="ECO:0000256" key="2">
    <source>
        <dbReference type="ARBA" id="ARBA00004123"/>
    </source>
</evidence>
<feature type="compositionally biased region" description="Low complexity" evidence="8">
    <location>
        <begin position="223"/>
        <end position="234"/>
    </location>
</feature>
<sequence>MSSSRRNYEREENDLSYRSQRVEKEGLPRTTYRDARESGRGRQREGGRFQRERSPERRSDRYARTRNFNRTSEDESVRSQDRERNRNRNRDWDREGERGPERDRMVRRDRYDRYDRHDREEKRREDVGERPRGGGRRGEQEQKQKQERTERQNRRDFTTSSYRQERVQPVSSPPRRDGQQQKRQSEGEDNSLEAVPSTSSANGNSQEEISVQEELDPVADMQSMMGFSGFGTTTGKKHGDVGDVFKQRKARYRQYMNRPGGFNRPLERD</sequence>
<keyword evidence="11" id="KW-1185">Reference proteome</keyword>
<evidence type="ECO:0000259" key="9">
    <source>
        <dbReference type="Pfam" id="PF08648"/>
    </source>
</evidence>
<dbReference type="AlphaFoldDB" id="A0AAE9WH82"/>
<dbReference type="Proteomes" id="UP001212411">
    <property type="component" value="Chromosome 3"/>
</dbReference>
<proteinExistence type="inferred from homology"/>
<organism evidence="10 11">
    <name type="scientific">Schizosaccharomyces osmophilus</name>
    <dbReference type="NCBI Taxonomy" id="2545709"/>
    <lineage>
        <taxon>Eukaryota</taxon>
        <taxon>Fungi</taxon>
        <taxon>Dikarya</taxon>
        <taxon>Ascomycota</taxon>
        <taxon>Taphrinomycotina</taxon>
        <taxon>Schizosaccharomycetes</taxon>
        <taxon>Schizosaccharomycetales</taxon>
        <taxon>Schizosaccharomycetaceae</taxon>
        <taxon>Schizosaccharomyces</taxon>
    </lineage>
</organism>
<evidence type="ECO:0000256" key="4">
    <source>
        <dbReference type="ARBA" id="ARBA00011825"/>
    </source>
</evidence>